<dbReference type="GO" id="GO:0060070">
    <property type="term" value="P:canonical Wnt signaling pathway"/>
    <property type="evidence" value="ECO:0007669"/>
    <property type="project" value="TreeGrafter"/>
</dbReference>
<dbReference type="GeneID" id="106673350"/>
<evidence type="ECO:0000256" key="7">
    <source>
        <dbReference type="ARBA" id="ARBA00023157"/>
    </source>
</evidence>
<dbReference type="OrthoDB" id="5945655at2759"/>
<evidence type="ECO:0000313" key="11">
    <source>
        <dbReference type="EnsemblMetazoa" id="XP_024085687.1"/>
    </source>
</evidence>
<organism evidence="11 12">
    <name type="scientific">Cimex lectularius</name>
    <name type="common">Bed bug</name>
    <name type="synonym">Acanthia lectularia</name>
    <dbReference type="NCBI Taxonomy" id="79782"/>
    <lineage>
        <taxon>Eukaryota</taxon>
        <taxon>Metazoa</taxon>
        <taxon>Ecdysozoa</taxon>
        <taxon>Arthropoda</taxon>
        <taxon>Hexapoda</taxon>
        <taxon>Insecta</taxon>
        <taxon>Pterygota</taxon>
        <taxon>Neoptera</taxon>
        <taxon>Paraneoptera</taxon>
        <taxon>Hemiptera</taxon>
        <taxon>Heteroptera</taxon>
        <taxon>Panheteroptera</taxon>
        <taxon>Cimicomorpha</taxon>
        <taxon>Cimicidae</taxon>
        <taxon>Cimex</taxon>
    </lineage>
</organism>
<dbReference type="PANTHER" id="PTHR12027">
    <property type="entry name" value="WNT RELATED"/>
    <property type="match status" value="1"/>
</dbReference>
<dbReference type="GO" id="GO:0005125">
    <property type="term" value="F:cytokine activity"/>
    <property type="evidence" value="ECO:0007669"/>
    <property type="project" value="TreeGrafter"/>
</dbReference>
<proteinExistence type="inferred from homology"/>
<dbReference type="SMART" id="SM00097">
    <property type="entry name" value="WNT1"/>
    <property type="match status" value="1"/>
</dbReference>
<evidence type="ECO:0000256" key="5">
    <source>
        <dbReference type="ARBA" id="ARBA00022530"/>
    </source>
</evidence>
<dbReference type="GO" id="GO:0045165">
    <property type="term" value="P:cell fate commitment"/>
    <property type="evidence" value="ECO:0007669"/>
    <property type="project" value="TreeGrafter"/>
</dbReference>
<evidence type="ECO:0000256" key="9">
    <source>
        <dbReference type="ARBA" id="ARBA00023288"/>
    </source>
</evidence>
<dbReference type="AlphaFoldDB" id="A0A8I6SR02"/>
<dbReference type="PRINTS" id="PR01349">
    <property type="entry name" value="WNTPROTEIN"/>
</dbReference>
<dbReference type="RefSeq" id="XP_024085687.1">
    <property type="nucleotide sequence ID" value="XM_024229919.1"/>
</dbReference>
<evidence type="ECO:0000256" key="10">
    <source>
        <dbReference type="RuleBase" id="RU003500"/>
    </source>
</evidence>
<dbReference type="InterPro" id="IPR018161">
    <property type="entry name" value="Wnt_CS"/>
</dbReference>
<dbReference type="PANTHER" id="PTHR12027:SF81">
    <property type="entry name" value="WNT INHIBITOR OF DORSAL PROTEIN"/>
    <property type="match status" value="1"/>
</dbReference>
<evidence type="ECO:0000256" key="6">
    <source>
        <dbReference type="ARBA" id="ARBA00022687"/>
    </source>
</evidence>
<dbReference type="OMA" id="ASCNCKF"/>
<dbReference type="InterPro" id="IPR005817">
    <property type="entry name" value="Wnt"/>
</dbReference>
<dbReference type="GO" id="GO:0030182">
    <property type="term" value="P:neuron differentiation"/>
    <property type="evidence" value="ECO:0007669"/>
    <property type="project" value="TreeGrafter"/>
</dbReference>
<dbReference type="PROSITE" id="PS00246">
    <property type="entry name" value="WNT1"/>
    <property type="match status" value="1"/>
</dbReference>
<keyword evidence="4" id="KW-0964">Secreted</keyword>
<keyword evidence="3 10" id="KW-0217">Developmental protein</keyword>
<name>A0A8I6SR02_CIMLE</name>
<keyword evidence="12" id="KW-1185">Reference proteome</keyword>
<evidence type="ECO:0000256" key="2">
    <source>
        <dbReference type="ARBA" id="ARBA00005683"/>
    </source>
</evidence>
<dbReference type="Gene3D" id="3.30.2460.20">
    <property type="match status" value="1"/>
</dbReference>
<evidence type="ECO:0000256" key="4">
    <source>
        <dbReference type="ARBA" id="ARBA00022525"/>
    </source>
</evidence>
<evidence type="ECO:0000256" key="3">
    <source>
        <dbReference type="ARBA" id="ARBA00022473"/>
    </source>
</evidence>
<keyword evidence="5" id="KW-0272">Extracellular matrix</keyword>
<dbReference type="EnsemblMetazoa" id="XM_024229919.1">
    <property type="protein sequence ID" value="XP_024085687.1"/>
    <property type="gene ID" value="LOC106673350"/>
</dbReference>
<evidence type="ECO:0000256" key="1">
    <source>
        <dbReference type="ARBA" id="ARBA00004498"/>
    </source>
</evidence>
<keyword evidence="6 10" id="KW-0879">Wnt signaling pathway</keyword>
<keyword evidence="9" id="KW-0449">Lipoprotein</keyword>
<dbReference type="KEGG" id="clec:106673350"/>
<keyword evidence="7" id="KW-1015">Disulfide bond</keyword>
<sequence>MGFTTYFTGYYFISYFAYLATGSWINTMAHAYHMTPSNDVDYVEKFLGEPGVNLEMRYLLVKSIAKGAKLAVQHCEAQFRWERWNCPKTAFAKVFRTTTREKAFVTAITAAGLVYSVTHSCSVGDVASCGCKKPSPEQKPLKEETNRDISWSWGGCSDDITMGESVAEAFLTALEKGGADVLSRINRHNARLGRLVVKEHVRPECKCHGLSGSCTTKTCWRKIGPFNQVAATIKQRYNRAQRIQVNRATKHDSLGIPENQMVFLDESPDYCKPNNITGWPGTGGRICSRGNNDKLEKRSCKEICRACGHQVKKKPITITWFCDCKFHWCCDVKCNMCNKTIIQHYCDDTPQHY</sequence>
<evidence type="ECO:0000256" key="8">
    <source>
        <dbReference type="ARBA" id="ARBA00023180"/>
    </source>
</evidence>
<protein>
    <recommendedName>
        <fullName evidence="10">Protein Wnt</fullName>
    </recommendedName>
</protein>
<dbReference type="GO" id="GO:0005615">
    <property type="term" value="C:extracellular space"/>
    <property type="evidence" value="ECO:0007669"/>
    <property type="project" value="TreeGrafter"/>
</dbReference>
<reference evidence="11" key="1">
    <citation type="submission" date="2022-01" db="UniProtKB">
        <authorList>
            <consortium name="EnsemblMetazoa"/>
        </authorList>
    </citation>
    <scope>IDENTIFICATION</scope>
</reference>
<dbReference type="CDD" id="cd19340">
    <property type="entry name" value="Wnt_Wnt8"/>
    <property type="match status" value="1"/>
</dbReference>
<accession>A0A8I6SR02</accession>
<comment type="function">
    <text evidence="10">Ligand for members of the frizzled family of seven transmembrane receptors.</text>
</comment>
<dbReference type="GO" id="GO:0005109">
    <property type="term" value="F:frizzled binding"/>
    <property type="evidence" value="ECO:0007669"/>
    <property type="project" value="TreeGrafter"/>
</dbReference>
<evidence type="ECO:0000313" key="12">
    <source>
        <dbReference type="Proteomes" id="UP000494040"/>
    </source>
</evidence>
<dbReference type="Proteomes" id="UP000494040">
    <property type="component" value="Unassembled WGS sequence"/>
</dbReference>
<dbReference type="InterPro" id="IPR043158">
    <property type="entry name" value="Wnt_C"/>
</dbReference>
<comment type="subcellular location">
    <subcellularLocation>
        <location evidence="1 10">Secreted</location>
        <location evidence="1 10">Extracellular space</location>
        <location evidence="1 10">Extracellular matrix</location>
    </subcellularLocation>
</comment>
<dbReference type="FunFam" id="3.30.2460.20:FF:000003">
    <property type="entry name" value="Protein Wnt"/>
    <property type="match status" value="1"/>
</dbReference>
<comment type="similarity">
    <text evidence="2 10">Belongs to the Wnt family.</text>
</comment>
<dbReference type="Pfam" id="PF00110">
    <property type="entry name" value="wnt"/>
    <property type="match status" value="1"/>
</dbReference>
<keyword evidence="8" id="KW-0325">Glycoprotein</keyword>